<evidence type="ECO:0000313" key="2">
    <source>
        <dbReference type="EMBL" id="KAK3084981.1"/>
    </source>
</evidence>
<sequence length="826" mass="93676">MDPYRTKENQKKWDKFLSTIKTEKKEQHTQPITITERKAGIQCLAYNFSHQLLADSDSTVTVTGRKEDVSTIADRTDVSETFLPIKKSKSFPVHKGTPLLTGSDKKRRSCEMQTSNAHKTRGESKYYGHKRNLLFDDIGETSVKSKQAKYKSDDDIELSNSNNPKFDMTKTDPEIVRLEVGDVIEPVVPNTPSDNAQSKKEKQAKQTQHKLKTNFNATRSGMHLPTHVQNYGGIDEGIACEEKDQNGRKPCKELSIDDIKDINSVRKESEIIDVDLTQDNEIEDRELIEETDVRDKGFIGGILKEKHVIKIEDDEEKERRIFFKKYSIQSTDPAKNRKESDFGARRVIEERVSGGRPDDHIDEDEASLPAYSITHEYTTTDHVLYKREVLKDETKYVRDVELMRKDTMQADDIEKNVKDTLTVEDEDGLTEVIPDDYDNETRGILGMKKRRSKGGQTTNVNSRGVIKVERDENQGNDKIEIKGEDGAAKVTQVKHANGTRGLYMNMSDKRQIADVGYKKSSGDSRSFNFAKKEKYRSKMKEEEEVTEVVPHLTSKMSAQSVGSIESDVTIQRTRERNEPSPKKVKKGIDTPCSQWKMDLFSKYFDFDSTVSPLSIQAISSPQKDTTRVQRQISEEVMKRCKIMFGNISAEATKDFFKGMRSNETTVRILLDAIFLTLCSSLGYNIEVAKNIKSTILAPCVFDYRILHKGNVIGSIEAKSSEGLKKESIIQAVLQLTILQAEVIQRGAESPPPLFNIVTDGVRFIFIQLKGEKLGFEHNHLSKLHINRVESIRDLKDLLPKLVALVQMSEGCTSAKAFDNDEVLDLT</sequence>
<dbReference type="AlphaFoldDB" id="A0AA89BJR4"/>
<feature type="compositionally biased region" description="Polar residues" evidence="1">
    <location>
        <begin position="556"/>
        <end position="571"/>
    </location>
</feature>
<feature type="compositionally biased region" description="Basic and acidic residues" evidence="1">
    <location>
        <begin position="572"/>
        <end position="581"/>
    </location>
</feature>
<evidence type="ECO:0000313" key="3">
    <source>
        <dbReference type="Proteomes" id="UP001186944"/>
    </source>
</evidence>
<keyword evidence="3" id="KW-1185">Reference proteome</keyword>
<dbReference type="Proteomes" id="UP001186944">
    <property type="component" value="Unassembled WGS sequence"/>
</dbReference>
<feature type="region of interest" description="Disordered" evidence="1">
    <location>
        <begin position="94"/>
        <end position="122"/>
    </location>
</feature>
<evidence type="ECO:0000256" key="1">
    <source>
        <dbReference type="SAM" id="MobiDB-lite"/>
    </source>
</evidence>
<dbReference type="EMBL" id="VSWD01000013">
    <property type="protein sequence ID" value="KAK3084981.1"/>
    <property type="molecule type" value="Genomic_DNA"/>
</dbReference>
<feature type="region of interest" description="Disordered" evidence="1">
    <location>
        <begin position="146"/>
        <end position="169"/>
    </location>
</feature>
<feature type="region of interest" description="Disordered" evidence="1">
    <location>
        <begin position="186"/>
        <end position="208"/>
    </location>
</feature>
<proteinExistence type="predicted"/>
<gene>
    <name evidence="2" type="ORF">FSP39_022339</name>
</gene>
<protein>
    <submittedName>
        <fullName evidence="2">Uncharacterized protein</fullName>
    </submittedName>
</protein>
<reference evidence="2" key="1">
    <citation type="submission" date="2019-08" db="EMBL/GenBank/DDBJ databases">
        <title>The improved chromosome-level genome for the pearl oyster Pinctada fucata martensii using PacBio sequencing and Hi-C.</title>
        <authorList>
            <person name="Zheng Z."/>
        </authorList>
    </citation>
    <scope>NUCLEOTIDE SEQUENCE</scope>
    <source>
        <strain evidence="2">ZZ-2019</strain>
        <tissue evidence="2">Adductor muscle</tissue>
    </source>
</reference>
<feature type="region of interest" description="Disordered" evidence="1">
    <location>
        <begin position="556"/>
        <end position="587"/>
    </location>
</feature>
<name>A0AA89BJR4_PINIB</name>
<organism evidence="2 3">
    <name type="scientific">Pinctada imbricata</name>
    <name type="common">Atlantic pearl-oyster</name>
    <name type="synonym">Pinctada martensii</name>
    <dbReference type="NCBI Taxonomy" id="66713"/>
    <lineage>
        <taxon>Eukaryota</taxon>
        <taxon>Metazoa</taxon>
        <taxon>Spiralia</taxon>
        <taxon>Lophotrochozoa</taxon>
        <taxon>Mollusca</taxon>
        <taxon>Bivalvia</taxon>
        <taxon>Autobranchia</taxon>
        <taxon>Pteriomorphia</taxon>
        <taxon>Pterioida</taxon>
        <taxon>Pterioidea</taxon>
        <taxon>Pteriidae</taxon>
        <taxon>Pinctada</taxon>
    </lineage>
</organism>
<comment type="caution">
    <text evidence="2">The sequence shown here is derived from an EMBL/GenBank/DDBJ whole genome shotgun (WGS) entry which is preliminary data.</text>
</comment>
<accession>A0AA89BJR4</accession>